<gene>
    <name evidence="1" type="ORF">VNO78_08153</name>
</gene>
<sequence length="116" mass="14084">MLFFHHHEIFLYSFEGRKTFLNDISKAIRFFNHRRVTLLPESHVTPSLSRRSWSRESHCHWHRERDLPQHLLFSTPLWHKMIRTVGIRMEFLASVNGEDEERECKRVIGDFGCEYE</sequence>
<reference evidence="1 2" key="1">
    <citation type="submission" date="2024-01" db="EMBL/GenBank/DDBJ databases">
        <title>The genomes of 5 underutilized Papilionoideae crops provide insights into root nodulation and disease resistanc.</title>
        <authorList>
            <person name="Jiang F."/>
        </authorList>
    </citation>
    <scope>NUCLEOTIDE SEQUENCE [LARGE SCALE GENOMIC DNA]</scope>
    <source>
        <strain evidence="1">DUOXIRENSHENG_FW03</strain>
        <tissue evidence="1">Leaves</tissue>
    </source>
</reference>
<evidence type="ECO:0000313" key="2">
    <source>
        <dbReference type="Proteomes" id="UP001386955"/>
    </source>
</evidence>
<accession>A0AAN9SUL9</accession>
<proteinExistence type="predicted"/>
<comment type="caution">
    <text evidence="1">The sequence shown here is derived from an EMBL/GenBank/DDBJ whole genome shotgun (WGS) entry which is preliminary data.</text>
</comment>
<protein>
    <submittedName>
        <fullName evidence="1">Uncharacterized protein</fullName>
    </submittedName>
</protein>
<dbReference type="AlphaFoldDB" id="A0AAN9SUL9"/>
<dbReference type="EMBL" id="JAYMYS010000002">
    <property type="protein sequence ID" value="KAK7406526.1"/>
    <property type="molecule type" value="Genomic_DNA"/>
</dbReference>
<dbReference type="Proteomes" id="UP001386955">
    <property type="component" value="Unassembled WGS sequence"/>
</dbReference>
<name>A0AAN9SUL9_PSOTE</name>
<evidence type="ECO:0000313" key="1">
    <source>
        <dbReference type="EMBL" id="KAK7406526.1"/>
    </source>
</evidence>
<organism evidence="1 2">
    <name type="scientific">Psophocarpus tetragonolobus</name>
    <name type="common">Winged bean</name>
    <name type="synonym">Dolichos tetragonolobus</name>
    <dbReference type="NCBI Taxonomy" id="3891"/>
    <lineage>
        <taxon>Eukaryota</taxon>
        <taxon>Viridiplantae</taxon>
        <taxon>Streptophyta</taxon>
        <taxon>Embryophyta</taxon>
        <taxon>Tracheophyta</taxon>
        <taxon>Spermatophyta</taxon>
        <taxon>Magnoliopsida</taxon>
        <taxon>eudicotyledons</taxon>
        <taxon>Gunneridae</taxon>
        <taxon>Pentapetalae</taxon>
        <taxon>rosids</taxon>
        <taxon>fabids</taxon>
        <taxon>Fabales</taxon>
        <taxon>Fabaceae</taxon>
        <taxon>Papilionoideae</taxon>
        <taxon>50 kb inversion clade</taxon>
        <taxon>NPAAA clade</taxon>
        <taxon>indigoferoid/millettioid clade</taxon>
        <taxon>Phaseoleae</taxon>
        <taxon>Psophocarpus</taxon>
    </lineage>
</organism>
<keyword evidence="2" id="KW-1185">Reference proteome</keyword>